<dbReference type="Pfam" id="PF13532">
    <property type="entry name" value="2OG-FeII_Oxy_2"/>
    <property type="match status" value="1"/>
</dbReference>
<keyword evidence="6" id="KW-0408">Iron</keyword>
<evidence type="ECO:0000256" key="7">
    <source>
        <dbReference type="SAM" id="MobiDB-lite"/>
    </source>
</evidence>
<keyword evidence="3" id="KW-0479">Metal-binding</keyword>
<reference evidence="9 10" key="1">
    <citation type="journal article" date="2024" name="G3 (Bethesda)">
        <title>Genome assembly of Hibiscus sabdariffa L. provides insights into metabolisms of medicinal natural products.</title>
        <authorList>
            <person name="Kim T."/>
        </authorList>
    </citation>
    <scope>NUCLEOTIDE SEQUENCE [LARGE SCALE GENOMIC DNA]</scope>
    <source>
        <strain evidence="9">TK-2024</strain>
        <tissue evidence="9">Old leaves</tissue>
    </source>
</reference>
<sequence length="492" mass="54239">MYRGSERTLRGGRTSRRGRYSNHSHGPAGDSGEKSYYSQDDGMSGSRGRRFPSMSLSGSRYPKHENAAVYEYRQKTPLAVNTGLQGQNDTPKTQGTRNEALKYELSSVEETESCAALLHHDLSNRVNVSDSVDKSETSEPSQERIPLDSSGIEDSSQTKCRALIEPFDICLPKIGTPVMLKPSLLVKNREKRNEIKRSTEGQIGNVLRPGMVLLKKYLSITDQVKIVRACRALGLGSGGFYQPGYRDGAKLHLKMMCLGKNWDPESGNYGDLRPIDGAVPPGIPREFFQLVEKAIKDSHSLIQQKTKSSHAEDILPWMSPNICIVNFYSASGRLGLHQDKDESPGSLRKGLPVVSFSVGDAAEFLYGDEREVEKADKVELESGDVLVFGGESRHIFHGVTAIKQKTAPASLLEETNLRPAKETFLSNTISCIERVNFCTALSFTVDDLPCLATGSSLAMHVPPGSCRECFTFNVSDQTGDLIRQYPTTFTMN</sequence>
<evidence type="ECO:0000259" key="8">
    <source>
        <dbReference type="PROSITE" id="PS51471"/>
    </source>
</evidence>
<keyword evidence="10" id="KW-1185">Reference proteome</keyword>
<dbReference type="PANTHER" id="PTHR16557">
    <property type="entry name" value="ALKYLATED DNA REPAIR PROTEIN ALKB-RELATED"/>
    <property type="match status" value="1"/>
</dbReference>
<evidence type="ECO:0000256" key="5">
    <source>
        <dbReference type="ARBA" id="ARBA00023002"/>
    </source>
</evidence>
<keyword evidence="5" id="KW-0560">Oxidoreductase</keyword>
<dbReference type="Proteomes" id="UP001472677">
    <property type="component" value="Unassembled WGS sequence"/>
</dbReference>
<dbReference type="EMBL" id="JBBPBM010000153">
    <property type="protein sequence ID" value="KAK8503353.1"/>
    <property type="molecule type" value="Genomic_DNA"/>
</dbReference>
<comment type="similarity">
    <text evidence="2">Belongs to the alkB family.</text>
</comment>
<accession>A0ABR2B8L9</accession>
<keyword evidence="4" id="KW-0223">Dioxygenase</keyword>
<feature type="region of interest" description="Disordered" evidence="7">
    <location>
        <begin position="1"/>
        <end position="62"/>
    </location>
</feature>
<protein>
    <recommendedName>
        <fullName evidence="8">Fe2OG dioxygenase domain-containing protein</fullName>
    </recommendedName>
</protein>
<name>A0ABR2B8L9_9ROSI</name>
<dbReference type="PROSITE" id="PS51471">
    <property type="entry name" value="FE2OG_OXY"/>
    <property type="match status" value="1"/>
</dbReference>
<comment type="cofactor">
    <cofactor evidence="1">
        <name>Fe(2+)</name>
        <dbReference type="ChEBI" id="CHEBI:29033"/>
    </cofactor>
</comment>
<evidence type="ECO:0000256" key="6">
    <source>
        <dbReference type="ARBA" id="ARBA00023004"/>
    </source>
</evidence>
<gene>
    <name evidence="9" type="ORF">V6N12_034748</name>
</gene>
<dbReference type="SUPFAM" id="SSF51197">
    <property type="entry name" value="Clavaminate synthase-like"/>
    <property type="match status" value="1"/>
</dbReference>
<dbReference type="Gene3D" id="2.60.120.590">
    <property type="entry name" value="Alpha-ketoglutarate-dependent dioxygenase AlkB-like"/>
    <property type="match status" value="1"/>
</dbReference>
<feature type="compositionally biased region" description="Basic and acidic residues" evidence="7">
    <location>
        <begin position="131"/>
        <end position="146"/>
    </location>
</feature>
<dbReference type="InterPro" id="IPR004574">
    <property type="entry name" value="Alkb"/>
</dbReference>
<evidence type="ECO:0000256" key="1">
    <source>
        <dbReference type="ARBA" id="ARBA00001954"/>
    </source>
</evidence>
<dbReference type="InterPro" id="IPR027450">
    <property type="entry name" value="AlkB-like"/>
</dbReference>
<comment type="caution">
    <text evidence="9">The sequence shown here is derived from an EMBL/GenBank/DDBJ whole genome shotgun (WGS) entry which is preliminary data.</text>
</comment>
<evidence type="ECO:0000313" key="10">
    <source>
        <dbReference type="Proteomes" id="UP001472677"/>
    </source>
</evidence>
<organism evidence="9 10">
    <name type="scientific">Hibiscus sabdariffa</name>
    <name type="common">roselle</name>
    <dbReference type="NCBI Taxonomy" id="183260"/>
    <lineage>
        <taxon>Eukaryota</taxon>
        <taxon>Viridiplantae</taxon>
        <taxon>Streptophyta</taxon>
        <taxon>Embryophyta</taxon>
        <taxon>Tracheophyta</taxon>
        <taxon>Spermatophyta</taxon>
        <taxon>Magnoliopsida</taxon>
        <taxon>eudicotyledons</taxon>
        <taxon>Gunneridae</taxon>
        <taxon>Pentapetalae</taxon>
        <taxon>rosids</taxon>
        <taxon>malvids</taxon>
        <taxon>Malvales</taxon>
        <taxon>Malvaceae</taxon>
        <taxon>Malvoideae</taxon>
        <taxon>Hibiscus</taxon>
    </lineage>
</organism>
<evidence type="ECO:0000313" key="9">
    <source>
        <dbReference type="EMBL" id="KAK8503353.1"/>
    </source>
</evidence>
<proteinExistence type="inferred from homology"/>
<dbReference type="InterPro" id="IPR037151">
    <property type="entry name" value="AlkB-like_sf"/>
</dbReference>
<feature type="compositionally biased region" description="Basic residues" evidence="7">
    <location>
        <begin position="13"/>
        <end position="22"/>
    </location>
</feature>
<dbReference type="InterPro" id="IPR005123">
    <property type="entry name" value="Oxoglu/Fe-dep_dioxygenase_dom"/>
</dbReference>
<feature type="domain" description="Fe2OG dioxygenase" evidence="8">
    <location>
        <begin position="319"/>
        <end position="445"/>
    </location>
</feature>
<feature type="region of interest" description="Disordered" evidence="7">
    <location>
        <begin position="128"/>
        <end position="153"/>
    </location>
</feature>
<dbReference type="PANTHER" id="PTHR16557:SF2">
    <property type="entry name" value="NUCLEIC ACID DIOXYGENASE ALKBH1"/>
    <property type="match status" value="1"/>
</dbReference>
<evidence type="ECO:0000256" key="4">
    <source>
        <dbReference type="ARBA" id="ARBA00022964"/>
    </source>
</evidence>
<evidence type="ECO:0000256" key="3">
    <source>
        <dbReference type="ARBA" id="ARBA00022723"/>
    </source>
</evidence>
<evidence type="ECO:0000256" key="2">
    <source>
        <dbReference type="ARBA" id="ARBA00007879"/>
    </source>
</evidence>